<dbReference type="RefSeq" id="WP_191307470.1">
    <property type="nucleotide sequence ID" value="NZ_BNCL01000001.1"/>
</dbReference>
<evidence type="ECO:0000256" key="1">
    <source>
        <dbReference type="SAM" id="Phobius"/>
    </source>
</evidence>
<gene>
    <name evidence="2" type="ORF">JL111_02100</name>
</gene>
<accession>A0ABS1S0N7</accession>
<organism evidence="2 3">
    <name type="scientific">Paracoccus aerius</name>
    <dbReference type="NCBI Taxonomy" id="1915382"/>
    <lineage>
        <taxon>Bacteria</taxon>
        <taxon>Pseudomonadati</taxon>
        <taxon>Pseudomonadota</taxon>
        <taxon>Alphaproteobacteria</taxon>
        <taxon>Rhodobacterales</taxon>
        <taxon>Paracoccaceae</taxon>
        <taxon>Paracoccus</taxon>
    </lineage>
</organism>
<evidence type="ECO:0000313" key="3">
    <source>
        <dbReference type="Proteomes" id="UP000644749"/>
    </source>
</evidence>
<dbReference type="EMBL" id="JAESHT010000002">
    <property type="protein sequence ID" value="MBL3672267.1"/>
    <property type="molecule type" value="Genomic_DNA"/>
</dbReference>
<comment type="caution">
    <text evidence="2">The sequence shown here is derived from an EMBL/GenBank/DDBJ whole genome shotgun (WGS) entry which is preliminary data.</text>
</comment>
<keyword evidence="1" id="KW-0812">Transmembrane</keyword>
<feature type="transmembrane region" description="Helical" evidence="1">
    <location>
        <begin position="6"/>
        <end position="23"/>
    </location>
</feature>
<proteinExistence type="predicted"/>
<sequence>MAIALGLFAIINALGYLAVVWAFRASFRELRTATWWFATGFMILAGAIILRGLYWDVTMPLMRLWWPQFADQWSDATRGRLINLVFSAMKMASFYCALKCRQLLIPEEEQPYWPVWKAWLHPTSIRLLPWK</sequence>
<keyword evidence="1" id="KW-0472">Membrane</keyword>
<dbReference type="Proteomes" id="UP000644749">
    <property type="component" value="Unassembled WGS sequence"/>
</dbReference>
<feature type="transmembrane region" description="Helical" evidence="1">
    <location>
        <begin position="35"/>
        <end position="55"/>
    </location>
</feature>
<name>A0ABS1S0N7_9RHOB</name>
<keyword evidence="3" id="KW-1185">Reference proteome</keyword>
<evidence type="ECO:0000313" key="2">
    <source>
        <dbReference type="EMBL" id="MBL3672267.1"/>
    </source>
</evidence>
<reference evidence="2 3" key="1">
    <citation type="submission" date="2021-01" db="EMBL/GenBank/DDBJ databases">
        <title>011410 draft genome.</title>
        <authorList>
            <person name="Lang L."/>
        </authorList>
    </citation>
    <scope>NUCLEOTIDE SEQUENCE [LARGE SCALE GENOMIC DNA]</scope>
    <source>
        <strain evidence="2 3">KCTC 42845</strain>
    </source>
</reference>
<keyword evidence="1" id="KW-1133">Transmembrane helix</keyword>
<protein>
    <submittedName>
        <fullName evidence="2">Uncharacterized protein</fullName>
    </submittedName>
</protein>